<dbReference type="InterPro" id="IPR045229">
    <property type="entry name" value="TPP_enz"/>
</dbReference>
<evidence type="ECO:0000259" key="4">
    <source>
        <dbReference type="Pfam" id="PF02776"/>
    </source>
</evidence>
<reference evidence="6" key="1">
    <citation type="submission" date="2016-10" db="EMBL/GenBank/DDBJ databases">
        <authorList>
            <person name="Varghese N."/>
            <person name="Submissions S."/>
        </authorList>
    </citation>
    <scope>NUCLEOTIDE SEQUENCE [LARGE SCALE GENOMIC DNA]</scope>
    <source>
        <strain evidence="6">CGMCC 4.3530</strain>
    </source>
</reference>
<dbReference type="NCBIfam" id="NF005760">
    <property type="entry name" value="PRK07586.1"/>
    <property type="match status" value="1"/>
</dbReference>
<dbReference type="InterPro" id="IPR029061">
    <property type="entry name" value="THDP-binding"/>
</dbReference>
<evidence type="ECO:0000256" key="1">
    <source>
        <dbReference type="ARBA" id="ARBA00007812"/>
    </source>
</evidence>
<comment type="similarity">
    <text evidence="1">Belongs to the TPP enzyme family.</text>
</comment>
<proteinExistence type="inferred from homology"/>
<dbReference type="PANTHER" id="PTHR18968:SF86">
    <property type="entry name" value="ACETOLACTATE SYNTHASE LARGE SUBUNIT ILVX-RELATED"/>
    <property type="match status" value="1"/>
</dbReference>
<dbReference type="GO" id="GO:0030976">
    <property type="term" value="F:thiamine pyrophosphate binding"/>
    <property type="evidence" value="ECO:0007669"/>
    <property type="project" value="InterPro"/>
</dbReference>
<evidence type="ECO:0000313" key="6">
    <source>
        <dbReference type="Proteomes" id="UP000199529"/>
    </source>
</evidence>
<feature type="domain" description="Thiamine pyrophosphate enzyme TPP-binding" evidence="3">
    <location>
        <begin position="373"/>
        <end position="511"/>
    </location>
</feature>
<dbReference type="Proteomes" id="UP000199529">
    <property type="component" value="Unassembled WGS sequence"/>
</dbReference>
<evidence type="ECO:0000259" key="3">
    <source>
        <dbReference type="Pfam" id="PF02775"/>
    </source>
</evidence>
<dbReference type="RefSeq" id="WP_093272833.1">
    <property type="nucleotide sequence ID" value="NZ_FNOK01000039.1"/>
</dbReference>
<feature type="domain" description="Thiamine pyrophosphate enzyme N-terminal TPP-binding" evidence="4">
    <location>
        <begin position="1"/>
        <end position="106"/>
    </location>
</feature>
<organism evidence="5 6">
    <name type="scientific">Saccharopolyspora shandongensis</name>
    <dbReference type="NCBI Taxonomy" id="418495"/>
    <lineage>
        <taxon>Bacteria</taxon>
        <taxon>Bacillati</taxon>
        <taxon>Actinomycetota</taxon>
        <taxon>Actinomycetes</taxon>
        <taxon>Pseudonocardiales</taxon>
        <taxon>Pseudonocardiaceae</taxon>
        <taxon>Saccharopolyspora</taxon>
    </lineage>
</organism>
<dbReference type="InterPro" id="IPR012001">
    <property type="entry name" value="Thiamin_PyroP_enz_TPP-bd_dom"/>
</dbReference>
<dbReference type="SUPFAM" id="SSF52518">
    <property type="entry name" value="Thiamin diphosphate-binding fold (THDP-binding)"/>
    <property type="match status" value="2"/>
</dbReference>
<evidence type="ECO:0000313" key="5">
    <source>
        <dbReference type="EMBL" id="SDY93005.1"/>
    </source>
</evidence>
<dbReference type="CDD" id="cd02002">
    <property type="entry name" value="TPP_BFDC"/>
    <property type="match status" value="1"/>
</dbReference>
<evidence type="ECO:0000256" key="2">
    <source>
        <dbReference type="ARBA" id="ARBA00023052"/>
    </source>
</evidence>
<dbReference type="Pfam" id="PF02776">
    <property type="entry name" value="TPP_enzyme_N"/>
    <property type="match status" value="1"/>
</dbReference>
<keyword evidence="2" id="KW-0786">Thiamine pyrophosphate</keyword>
<protein>
    <submittedName>
        <fullName evidence="5">Acetolactate synthase-1/2/3 large subunit</fullName>
    </submittedName>
</protein>
<dbReference type="EMBL" id="FNOK01000039">
    <property type="protein sequence ID" value="SDY93005.1"/>
    <property type="molecule type" value="Genomic_DNA"/>
</dbReference>
<dbReference type="GO" id="GO:0000287">
    <property type="term" value="F:magnesium ion binding"/>
    <property type="evidence" value="ECO:0007669"/>
    <property type="project" value="UniProtKB-ARBA"/>
</dbReference>
<dbReference type="Gene3D" id="3.40.50.970">
    <property type="match status" value="2"/>
</dbReference>
<dbReference type="InterPro" id="IPR011766">
    <property type="entry name" value="TPP_enzyme_TPP-bd"/>
</dbReference>
<gene>
    <name evidence="5" type="ORF">SAMN05216215_103964</name>
</gene>
<dbReference type="CDD" id="cd07035">
    <property type="entry name" value="TPP_PYR_POX_like"/>
    <property type="match status" value="1"/>
</dbReference>
<dbReference type="GO" id="GO:0050660">
    <property type="term" value="F:flavin adenine dinucleotide binding"/>
    <property type="evidence" value="ECO:0007669"/>
    <property type="project" value="TreeGrafter"/>
</dbReference>
<keyword evidence="6" id="KW-1185">Reference proteome</keyword>
<sequence>MKGSESLLATATAAGIQVCFANPGTTEIPLVEAFDQVPGVRAVLALSEGVVTGAADGYARMTGVPAMTLLHLGPGFANGIANLHNARRARTPMINIIGEHASWHQPADAPLSSDIESLAGPVSGWVGRTTSPASAAAEFAEAYRATLGQRLPATLIAAADHMWSQGGEPAAIPAVPARPAVDDQQIAAIAKLLAGGSGRTALLLGGHALRAEGIRTAARIVATTGGEVLVERSPARIERGPDVPAVRSLPYFPEDVLRSLEGFSHLVLVGARTPVAFFGYRGMPSFPLPNDLSVRTLADTDQDAVEALRALADATGSAAAEVPSAERPQVQAPEGTLTAASIAAAIMLTQPEHAIVVNEGISSGAAYPAIAAAAPPHTELTNTGGAIGMGMPAATGAAVACPDRSVINFQADGSAAYTVQALWTQAREGLDVTTVICANSRYGILEAELRRAGVAEPGAAAASMTSLAEPAMDWTAVARGFGVPSSRAATGEELLAALRKAHAEPGPHLIEAVL</sequence>
<dbReference type="PANTHER" id="PTHR18968">
    <property type="entry name" value="THIAMINE PYROPHOSPHATE ENZYMES"/>
    <property type="match status" value="1"/>
</dbReference>
<dbReference type="OrthoDB" id="2443624at2"/>
<dbReference type="AlphaFoldDB" id="A0A1H3NWW3"/>
<dbReference type="STRING" id="418495.SAMN05216215_103964"/>
<accession>A0A1H3NWW3</accession>
<name>A0A1H3NWW3_9PSEU</name>
<dbReference type="GO" id="GO:0003984">
    <property type="term" value="F:acetolactate synthase activity"/>
    <property type="evidence" value="ECO:0007669"/>
    <property type="project" value="TreeGrafter"/>
</dbReference>
<dbReference type="Pfam" id="PF02775">
    <property type="entry name" value="TPP_enzyme_C"/>
    <property type="match status" value="1"/>
</dbReference>